<dbReference type="Proteomes" id="UP000824366">
    <property type="component" value="Chromosome"/>
</dbReference>
<dbReference type="PIRSF" id="PIRSF033328">
    <property type="entry name" value="Phest_Mll4975"/>
    <property type="match status" value="1"/>
</dbReference>
<dbReference type="Pfam" id="PF06299">
    <property type="entry name" value="DUF1045"/>
    <property type="match status" value="1"/>
</dbReference>
<name>A0ABN6D1I8_9BURK</name>
<dbReference type="EMBL" id="AP024238">
    <property type="protein sequence ID" value="BCO25847.1"/>
    <property type="molecule type" value="Genomic_DNA"/>
</dbReference>
<reference evidence="1 2" key="1">
    <citation type="journal article" date="2021" name="Microbiol. Spectr.">
        <title>A Single Bacterium Capable of Oxidation and Reduction of Iron at Circumneutral pH.</title>
        <authorList>
            <person name="Kato S."/>
            <person name="Ohkuma M."/>
        </authorList>
    </citation>
    <scope>NUCLEOTIDE SEQUENCE [LARGE SCALE GENOMIC DNA]</scope>
    <source>
        <strain evidence="1 2">MIZ03</strain>
    </source>
</reference>
<organism evidence="1 2">
    <name type="scientific">Rhodoferax lithotrophicus</name>
    <dbReference type="NCBI Taxonomy" id="2798804"/>
    <lineage>
        <taxon>Bacteria</taxon>
        <taxon>Pseudomonadati</taxon>
        <taxon>Pseudomonadota</taxon>
        <taxon>Betaproteobacteria</taxon>
        <taxon>Burkholderiales</taxon>
        <taxon>Comamonadaceae</taxon>
        <taxon>Rhodoferax</taxon>
    </lineage>
</organism>
<accession>A0ABN6D1I8</accession>
<dbReference type="RefSeq" id="WP_223908271.1">
    <property type="nucleotide sequence ID" value="NZ_AP024238.1"/>
</dbReference>
<sequence length="231" mass="25571">MSQRYAIYFAPAKESPWWVLGSRWLGRDEFDSTPLLATGFPSLSLDEQQRITMEPCRYGFHATLKAPFRLAGCQTAEDLITRTQALAASLAPVPLGPLQVQSLGPFVALIPAAEPAGLAALAQCCVVGLDDLRAPLTEQDLARRKRELLDTRELELLHRYGYPYVLERFCFHFSLTGVVDLPTQQRVIQAVQEPVAHLNAVAPLVLDRLCLFMEPAPGSPFKRIADVELSA</sequence>
<evidence type="ECO:0000313" key="1">
    <source>
        <dbReference type="EMBL" id="BCO25847.1"/>
    </source>
</evidence>
<dbReference type="NCBIfam" id="TIGR03223">
    <property type="entry name" value="Phn_opern_protn"/>
    <property type="match status" value="1"/>
</dbReference>
<proteinExistence type="predicted"/>
<gene>
    <name evidence="1" type="ORF">MIZ03_0726</name>
</gene>
<evidence type="ECO:0008006" key="3">
    <source>
        <dbReference type="Google" id="ProtNLM"/>
    </source>
</evidence>
<keyword evidence="2" id="KW-1185">Reference proteome</keyword>
<evidence type="ECO:0000313" key="2">
    <source>
        <dbReference type="Proteomes" id="UP000824366"/>
    </source>
</evidence>
<dbReference type="InterPro" id="IPR009389">
    <property type="entry name" value="DUF1045"/>
</dbReference>
<protein>
    <recommendedName>
        <fullName evidence="3">Phosphonate metabolism protein</fullName>
    </recommendedName>
</protein>